<gene>
    <name evidence="1" type="ORF">H6G03_22250</name>
</gene>
<dbReference type="AlphaFoldDB" id="A0A926VH21"/>
<dbReference type="Proteomes" id="UP000641646">
    <property type="component" value="Unassembled WGS sequence"/>
</dbReference>
<name>A0A926VH21_9CYAN</name>
<accession>A0A926VH21</accession>
<evidence type="ECO:0000313" key="2">
    <source>
        <dbReference type="Proteomes" id="UP000641646"/>
    </source>
</evidence>
<reference evidence="1" key="1">
    <citation type="journal article" date="2015" name="ISME J.">
        <title>Draft Genome Sequence of Streptomyces incarnatus NRRL8089, which Produces the Nucleoside Antibiotic Sinefungin.</title>
        <authorList>
            <person name="Oshima K."/>
            <person name="Hattori M."/>
            <person name="Shimizu H."/>
            <person name="Fukuda K."/>
            <person name="Nemoto M."/>
            <person name="Inagaki K."/>
            <person name="Tamura T."/>
        </authorList>
    </citation>
    <scope>NUCLEOTIDE SEQUENCE</scope>
    <source>
        <strain evidence="1">FACHB-1375</strain>
    </source>
</reference>
<dbReference type="RefSeq" id="WP_190468743.1">
    <property type="nucleotide sequence ID" value="NZ_JACJPW010000063.1"/>
</dbReference>
<sequence length="65" mass="7122">MAKACRIATLNKAAISTALIANFRDFQDAINLLDAIVTHNTEDCVNLTVPILTHSELIQELEILS</sequence>
<comment type="caution">
    <text evidence="1">The sequence shown here is derived from an EMBL/GenBank/DDBJ whole genome shotgun (WGS) entry which is preliminary data.</text>
</comment>
<reference evidence="1" key="2">
    <citation type="submission" date="2020-08" db="EMBL/GenBank/DDBJ databases">
        <authorList>
            <person name="Chen M."/>
            <person name="Teng W."/>
            <person name="Zhao L."/>
            <person name="Hu C."/>
            <person name="Zhou Y."/>
            <person name="Han B."/>
            <person name="Song L."/>
            <person name="Shu W."/>
        </authorList>
    </citation>
    <scope>NUCLEOTIDE SEQUENCE</scope>
    <source>
        <strain evidence="1">FACHB-1375</strain>
    </source>
</reference>
<keyword evidence="2" id="KW-1185">Reference proteome</keyword>
<organism evidence="1 2">
    <name type="scientific">Aerosakkonema funiforme FACHB-1375</name>
    <dbReference type="NCBI Taxonomy" id="2949571"/>
    <lineage>
        <taxon>Bacteria</taxon>
        <taxon>Bacillati</taxon>
        <taxon>Cyanobacteriota</taxon>
        <taxon>Cyanophyceae</taxon>
        <taxon>Oscillatoriophycideae</taxon>
        <taxon>Aerosakkonematales</taxon>
        <taxon>Aerosakkonemataceae</taxon>
        <taxon>Aerosakkonema</taxon>
    </lineage>
</organism>
<proteinExistence type="predicted"/>
<dbReference type="EMBL" id="JACJPW010000063">
    <property type="protein sequence ID" value="MBD2183751.1"/>
    <property type="molecule type" value="Genomic_DNA"/>
</dbReference>
<protein>
    <submittedName>
        <fullName evidence="1">Uncharacterized protein</fullName>
    </submittedName>
</protein>
<evidence type="ECO:0000313" key="1">
    <source>
        <dbReference type="EMBL" id="MBD2183751.1"/>
    </source>
</evidence>